<comment type="caution">
    <text evidence="2">The sequence shown here is derived from an EMBL/GenBank/DDBJ whole genome shotgun (WGS) entry which is preliminary data.</text>
</comment>
<feature type="domain" description="DUF6242" evidence="1">
    <location>
        <begin position="151"/>
        <end position="273"/>
    </location>
</feature>
<dbReference type="SUPFAM" id="SSF110296">
    <property type="entry name" value="Oligoxyloglucan reducing end-specific cellobiohydrolase"/>
    <property type="match status" value="4"/>
</dbReference>
<dbReference type="InterPro" id="IPR015943">
    <property type="entry name" value="WD40/YVTN_repeat-like_dom_sf"/>
</dbReference>
<organism evidence="2 3">
    <name type="scientific">Wocania arenilitoris</name>
    <dbReference type="NCBI Taxonomy" id="2044858"/>
    <lineage>
        <taxon>Bacteria</taxon>
        <taxon>Pseudomonadati</taxon>
        <taxon>Bacteroidota</taxon>
        <taxon>Flavobacteriia</taxon>
        <taxon>Flavobacteriales</taxon>
        <taxon>Flavobacteriaceae</taxon>
        <taxon>Wocania</taxon>
    </lineage>
</organism>
<dbReference type="PANTHER" id="PTHR43739">
    <property type="entry name" value="XYLOGLUCANASE (EUROFUNG)"/>
    <property type="match status" value="1"/>
</dbReference>
<sequence length="913" mass="100305">MKRIVLIFFIVFSSFKVFSQWVHTGGPYGGYTNELVEAGTFLVLNTGNGGIYRSANNGDTWEWSSYGLPCNYGVTALVENEGILYAAIGVNGIYKSLNNGLSWSPTNIGIEDKTFYSLFVIGDNIYAGNSEGGVYFSPNSGESWLNKSNGISDFRAQTFEVFNSKVYIGGATFSLSPSRVLYETSDGGDTWTNVSVPNIGSNGISSMVVKNNILYVGNDNTVYKSTDLLSWNNTTINSNATIVNMGATATAVYATTSFGRYFYSEDDGVTWNLIQNINDNTFANHLYFSADKIIMSTYRGLYKSTNMGQSWSESNVGIAAQQIESLNYNSNYLFAGTDNQGVYRTADGGVTWSNVSNGLNALNSQTVTDIVVVGEDLYLATGGGVYSSTDDGASWVRKFNPGINKSAQALDYDDGVFVTAVNGNGVYISQDMGSSWVLVNTNGINIDTSYESIIIKGNTIVVSTADSEIFVSEDLGSNWKNVSIPIGFFIASDFEFENNRLYVATTQGLYFSDNLGNNWQRISFPLEIYDLIIDSDKIYVATSSGIYVISENYNTWDSLCDGLGLQFTNQLLIKEDVIYAGTYNSGVWKRFKVEGDLPVEEDDLTIGNNIINLCPNNSPVNLFTEIGLSEDIEGLWTPELSSGTGIFNPSSDLAGIYKFTYLNDICGCEAYSKVQISFNGLGAGTSKDLAICKSSESIDLIEKLGENVDPNGIWYPSLISQSNIFDPLQDSEGSYTYTVQNNCGISTAVLNISLFDSVETPDYKINISEFSNSNSLSIDVNSGSQYEYSLDGINFQISNTFSNLPGGNYTVYGKEINGCGEFQEEVYILSYPRYFTPNGDGVNDVWNIKGISDNNYDLLIFDRFGKLLKTIYGVNNYGWDGVFKGNPLPATDYWFKVLFYDGKQKLGHFALKR</sequence>
<dbReference type="EMBL" id="JAKKDU010000016">
    <property type="protein sequence ID" value="MCF7569227.1"/>
    <property type="molecule type" value="Genomic_DNA"/>
</dbReference>
<keyword evidence="3" id="KW-1185">Reference proteome</keyword>
<dbReference type="Gene3D" id="2.130.10.10">
    <property type="entry name" value="YVTN repeat-like/Quinoprotein amine dehydrogenase"/>
    <property type="match status" value="4"/>
</dbReference>
<name>A0AAE3JMD9_9FLAO</name>
<dbReference type="InterPro" id="IPR058667">
    <property type="entry name" value="DUF6242_C"/>
</dbReference>
<dbReference type="Pfam" id="PF25852">
    <property type="entry name" value="DUF6242_C"/>
    <property type="match status" value="1"/>
</dbReference>
<reference evidence="2" key="1">
    <citation type="submission" date="2022-01" db="EMBL/GenBank/DDBJ databases">
        <title>Draft genome sequence of Sabulilitoribacter arenilitoris KCTC 52401.</title>
        <authorList>
            <person name="Oh J.-S."/>
        </authorList>
    </citation>
    <scope>NUCLEOTIDE SEQUENCE</scope>
    <source>
        <strain evidence="2">HMF6543</strain>
    </source>
</reference>
<proteinExistence type="predicted"/>
<dbReference type="NCBIfam" id="TIGR04131">
    <property type="entry name" value="Bac_Flav_CTERM"/>
    <property type="match status" value="1"/>
</dbReference>
<dbReference type="Proteomes" id="UP001199795">
    <property type="component" value="Unassembled WGS sequence"/>
</dbReference>
<dbReference type="InterPro" id="IPR052025">
    <property type="entry name" value="Xyloglucanase_GH74"/>
</dbReference>
<dbReference type="Pfam" id="PF13585">
    <property type="entry name" value="CHU_C"/>
    <property type="match status" value="1"/>
</dbReference>
<gene>
    <name evidence="2" type="ORF">L3X37_12760</name>
</gene>
<evidence type="ECO:0000313" key="3">
    <source>
        <dbReference type="Proteomes" id="UP001199795"/>
    </source>
</evidence>
<dbReference type="RefSeq" id="WP_237240560.1">
    <property type="nucleotide sequence ID" value="NZ_JAKKDU010000016.1"/>
</dbReference>
<accession>A0AAE3JMD9</accession>
<dbReference type="AlphaFoldDB" id="A0AAE3JMD9"/>
<dbReference type="CDD" id="cd15482">
    <property type="entry name" value="Sialidase_non-viral"/>
    <property type="match status" value="2"/>
</dbReference>
<dbReference type="InterPro" id="IPR026341">
    <property type="entry name" value="T9SS_type_B"/>
</dbReference>
<dbReference type="PANTHER" id="PTHR43739:SF5">
    <property type="entry name" value="EXO-ALPHA-SIALIDASE"/>
    <property type="match status" value="1"/>
</dbReference>
<evidence type="ECO:0000259" key="1">
    <source>
        <dbReference type="Pfam" id="PF25852"/>
    </source>
</evidence>
<dbReference type="GO" id="GO:0010411">
    <property type="term" value="P:xyloglucan metabolic process"/>
    <property type="evidence" value="ECO:0007669"/>
    <property type="project" value="TreeGrafter"/>
</dbReference>
<protein>
    <submittedName>
        <fullName evidence="2">T9SS type B sorting domain-containing protein</fullName>
    </submittedName>
</protein>
<evidence type="ECO:0000313" key="2">
    <source>
        <dbReference type="EMBL" id="MCF7569227.1"/>
    </source>
</evidence>